<sequence length="42" mass="4808">AVKDRIIRAFLVEEQKIVKRVVKEKLQAALASEKKGSKRSKK</sequence>
<dbReference type="Proteomes" id="UP000037069">
    <property type="component" value="Unassembled WGS sequence"/>
</dbReference>
<dbReference type="AlphaFoldDB" id="A0A0L0CAW8"/>
<evidence type="ECO:0000313" key="2">
    <source>
        <dbReference type="Proteomes" id="UP000037069"/>
    </source>
</evidence>
<dbReference type="EMBL" id="JRES01000669">
    <property type="protein sequence ID" value="KNC29386.1"/>
    <property type="molecule type" value="Genomic_DNA"/>
</dbReference>
<reference evidence="1 2" key="1">
    <citation type="journal article" date="2015" name="Nat. Commun.">
        <title>Lucilia cuprina genome unlocks parasitic fly biology to underpin future interventions.</title>
        <authorList>
            <person name="Anstead C.A."/>
            <person name="Korhonen P.K."/>
            <person name="Young N.D."/>
            <person name="Hall R.S."/>
            <person name="Jex A.R."/>
            <person name="Murali S.C."/>
            <person name="Hughes D.S."/>
            <person name="Lee S.F."/>
            <person name="Perry T."/>
            <person name="Stroehlein A.J."/>
            <person name="Ansell B.R."/>
            <person name="Breugelmans B."/>
            <person name="Hofmann A."/>
            <person name="Qu J."/>
            <person name="Dugan S."/>
            <person name="Lee S.L."/>
            <person name="Chao H."/>
            <person name="Dinh H."/>
            <person name="Han Y."/>
            <person name="Doddapaneni H.V."/>
            <person name="Worley K.C."/>
            <person name="Muzny D.M."/>
            <person name="Ioannidis P."/>
            <person name="Waterhouse R.M."/>
            <person name="Zdobnov E.M."/>
            <person name="James P.J."/>
            <person name="Bagnall N.H."/>
            <person name="Kotze A.C."/>
            <person name="Gibbs R.A."/>
            <person name="Richards S."/>
            <person name="Batterham P."/>
            <person name="Gasser R.B."/>
        </authorList>
    </citation>
    <scope>NUCLEOTIDE SEQUENCE [LARGE SCALE GENOMIC DNA]</scope>
    <source>
        <strain evidence="1 2">LS</strain>
        <tissue evidence="1">Full body</tissue>
    </source>
</reference>
<feature type="non-terminal residue" evidence="1">
    <location>
        <position position="1"/>
    </location>
</feature>
<accession>A0A0L0CAW8</accession>
<organism evidence="1 2">
    <name type="scientific">Lucilia cuprina</name>
    <name type="common">Green bottle fly</name>
    <name type="synonym">Australian sheep blowfly</name>
    <dbReference type="NCBI Taxonomy" id="7375"/>
    <lineage>
        <taxon>Eukaryota</taxon>
        <taxon>Metazoa</taxon>
        <taxon>Ecdysozoa</taxon>
        <taxon>Arthropoda</taxon>
        <taxon>Hexapoda</taxon>
        <taxon>Insecta</taxon>
        <taxon>Pterygota</taxon>
        <taxon>Neoptera</taxon>
        <taxon>Endopterygota</taxon>
        <taxon>Diptera</taxon>
        <taxon>Brachycera</taxon>
        <taxon>Muscomorpha</taxon>
        <taxon>Oestroidea</taxon>
        <taxon>Calliphoridae</taxon>
        <taxon>Luciliinae</taxon>
        <taxon>Lucilia</taxon>
    </lineage>
</organism>
<gene>
    <name evidence="1" type="ORF">FF38_10307</name>
</gene>
<dbReference type="InterPro" id="IPR038562">
    <property type="entry name" value="Ribosomal_eL34_C_sf"/>
</dbReference>
<protein>
    <recommendedName>
        <fullName evidence="3">60S ribosomal protein L34</fullName>
    </recommendedName>
</protein>
<proteinExistence type="predicted"/>
<name>A0A0L0CAW8_LUCCU</name>
<keyword evidence="2" id="KW-1185">Reference proteome</keyword>
<evidence type="ECO:0008006" key="3">
    <source>
        <dbReference type="Google" id="ProtNLM"/>
    </source>
</evidence>
<comment type="caution">
    <text evidence="1">The sequence shown here is derived from an EMBL/GenBank/DDBJ whole genome shotgun (WGS) entry which is preliminary data.</text>
</comment>
<dbReference type="Gene3D" id="6.20.340.10">
    <property type="match status" value="1"/>
</dbReference>
<dbReference type="STRING" id="7375.A0A0L0CAW8"/>
<evidence type="ECO:0000313" key="1">
    <source>
        <dbReference type="EMBL" id="KNC29386.1"/>
    </source>
</evidence>